<keyword evidence="3 10" id="KW-0732">Signal</keyword>
<keyword evidence="13" id="KW-1185">Reference proteome</keyword>
<accession>A0AAV6GC68</accession>
<evidence type="ECO:0000256" key="5">
    <source>
        <dbReference type="ARBA" id="ARBA00023136"/>
    </source>
</evidence>
<dbReference type="InterPro" id="IPR036116">
    <property type="entry name" value="FN3_sf"/>
</dbReference>
<evidence type="ECO:0000256" key="10">
    <source>
        <dbReference type="SAM" id="SignalP"/>
    </source>
</evidence>
<reference evidence="12" key="1">
    <citation type="submission" date="2020-10" db="EMBL/GenBank/DDBJ databases">
        <title>Chromosome-scale genome assembly of the Allis shad, Alosa alosa.</title>
        <authorList>
            <person name="Margot Z."/>
            <person name="Christophe K."/>
            <person name="Cabau C."/>
            <person name="Louis A."/>
            <person name="Berthelot C."/>
            <person name="Parey E."/>
            <person name="Roest Crollius H."/>
            <person name="Montfort J."/>
            <person name="Robinson-Rechavi M."/>
            <person name="Bucao C."/>
            <person name="Bouchez O."/>
            <person name="Gislard M."/>
            <person name="Lluch J."/>
            <person name="Milhes M."/>
            <person name="Lampietro C."/>
            <person name="Lopez Roques C."/>
            <person name="Donnadieu C."/>
            <person name="Braasch I."/>
            <person name="Desvignes T."/>
            <person name="Postlethwait J."/>
            <person name="Bobe J."/>
            <person name="Guiguen Y."/>
        </authorList>
    </citation>
    <scope>NUCLEOTIDE SEQUENCE</scope>
    <source>
        <strain evidence="12">M-15738</strain>
        <tissue evidence="12">Blood</tissue>
    </source>
</reference>
<dbReference type="Pfam" id="PF12772">
    <property type="entry name" value="GHBP"/>
    <property type="match status" value="2"/>
</dbReference>
<gene>
    <name evidence="12" type="ORF">AALO_G00168570</name>
</gene>
<keyword evidence="7" id="KW-0325">Glycoprotein</keyword>
<keyword evidence="2 9" id="KW-0812">Transmembrane</keyword>
<evidence type="ECO:0000256" key="3">
    <source>
        <dbReference type="ARBA" id="ARBA00022729"/>
    </source>
</evidence>
<dbReference type="PROSITE" id="PS50853">
    <property type="entry name" value="FN3"/>
    <property type="match status" value="1"/>
</dbReference>
<name>A0AAV6GC68_9TELE</name>
<dbReference type="InterPro" id="IPR003961">
    <property type="entry name" value="FN3_dom"/>
</dbReference>
<dbReference type="InterPro" id="IPR013783">
    <property type="entry name" value="Ig-like_fold"/>
</dbReference>
<dbReference type="Pfam" id="PF09067">
    <property type="entry name" value="EpoR_lig-bind"/>
    <property type="match status" value="1"/>
</dbReference>
<feature type="region of interest" description="Disordered" evidence="8">
    <location>
        <begin position="472"/>
        <end position="586"/>
    </location>
</feature>
<keyword evidence="5 9" id="KW-0472">Membrane</keyword>
<dbReference type="EMBL" id="JADWDJ010000012">
    <property type="protein sequence ID" value="KAG5272718.1"/>
    <property type="molecule type" value="Genomic_DNA"/>
</dbReference>
<feature type="region of interest" description="Disordered" evidence="8">
    <location>
        <begin position="356"/>
        <end position="419"/>
    </location>
</feature>
<dbReference type="InterPro" id="IPR015152">
    <property type="entry name" value="Growth/epo_recpt_lig-bind"/>
</dbReference>
<evidence type="ECO:0000256" key="6">
    <source>
        <dbReference type="ARBA" id="ARBA00023170"/>
    </source>
</evidence>
<feature type="compositionally biased region" description="Polar residues" evidence="8">
    <location>
        <begin position="476"/>
        <end position="500"/>
    </location>
</feature>
<evidence type="ECO:0000313" key="13">
    <source>
        <dbReference type="Proteomes" id="UP000823561"/>
    </source>
</evidence>
<organism evidence="12 13">
    <name type="scientific">Alosa alosa</name>
    <name type="common">allis shad</name>
    <dbReference type="NCBI Taxonomy" id="278164"/>
    <lineage>
        <taxon>Eukaryota</taxon>
        <taxon>Metazoa</taxon>
        <taxon>Chordata</taxon>
        <taxon>Craniata</taxon>
        <taxon>Vertebrata</taxon>
        <taxon>Euteleostomi</taxon>
        <taxon>Actinopterygii</taxon>
        <taxon>Neopterygii</taxon>
        <taxon>Teleostei</taxon>
        <taxon>Clupei</taxon>
        <taxon>Clupeiformes</taxon>
        <taxon>Clupeoidei</taxon>
        <taxon>Clupeidae</taxon>
        <taxon>Alosa</taxon>
    </lineage>
</organism>
<dbReference type="AlphaFoldDB" id="A0AAV6GC68"/>
<proteinExistence type="predicted"/>
<evidence type="ECO:0000256" key="7">
    <source>
        <dbReference type="ARBA" id="ARBA00023180"/>
    </source>
</evidence>
<dbReference type="PANTHER" id="PTHR23037:SF46">
    <property type="entry name" value="INTERLEUKIN 5 RECEPTOR SUBUNIT ALPHA"/>
    <property type="match status" value="1"/>
</dbReference>
<sequence>MATIQVLLIGFLVLVHDVAMKGFPPNLKEQSQRPHLTGCVSREMESFYCSWSVGTFQNLTEPGDLRLFYTYSILQNMSSREWKECPKYTLLRENECYFDKRHTQVWVAYKIELRSRDQSIIYDEDQFTVETIVYPDPPVGLNWTILSVGMTKMYTDVLISWEPPPSAAVTVEAGWLSLAYETQYREPGSATWNILDADTETKKYVYGLRTNTDYEIRVRCKMKSSNNFSNFSDTLMISVPATESRVPITVGFIFTAVGFAVIGMLVVVSRQKKLMVIFLPPVPGPKIRGIDLELLQKGKLYELNSILTSHAVLGSDLYNNDPWVEFIEVDLEKPDAIEQDLDTAFLIDHSPSNSTHLTSDFHDDDSGRASCCEQDLPEPESVEFTTPMLSSSSILDPTATPRTETQSQVATSQDSWPGTPDLYAQVKQVTPLGEVVLTPEKQRGETINKQDKMKCDLTRKDPDFHLLVLEDEKGNTSEPGVNMSMNQSTGDHSPSLSPTGDVNFAPRQPLMDYQEPQVASAAVPESSVPQSSALPSPEYTVVDGTDPQNSLLLRSNAPLAPSSSNIKQRPSPEGYISSDLMDSMSF</sequence>
<feature type="domain" description="Fibronectin type-III" evidence="11">
    <location>
        <begin position="137"/>
        <end position="242"/>
    </location>
</feature>
<evidence type="ECO:0000256" key="9">
    <source>
        <dbReference type="SAM" id="Phobius"/>
    </source>
</evidence>
<feature type="compositionally biased region" description="Polar residues" evidence="8">
    <location>
        <begin position="383"/>
        <end position="416"/>
    </location>
</feature>
<dbReference type="InterPro" id="IPR025871">
    <property type="entry name" value="GHBP"/>
</dbReference>
<protein>
    <recommendedName>
        <fullName evidence="11">Fibronectin type-III domain-containing protein</fullName>
    </recommendedName>
</protein>
<dbReference type="Gene3D" id="2.60.40.10">
    <property type="entry name" value="Immunoglobulins"/>
    <property type="match status" value="2"/>
</dbReference>
<evidence type="ECO:0000256" key="1">
    <source>
        <dbReference type="ARBA" id="ARBA00004479"/>
    </source>
</evidence>
<evidence type="ECO:0000256" key="2">
    <source>
        <dbReference type="ARBA" id="ARBA00022692"/>
    </source>
</evidence>
<comment type="caution">
    <text evidence="12">The sequence shown here is derived from an EMBL/GenBank/DDBJ whole genome shotgun (WGS) entry which is preliminary data.</text>
</comment>
<dbReference type="GO" id="GO:0004896">
    <property type="term" value="F:cytokine receptor activity"/>
    <property type="evidence" value="ECO:0007669"/>
    <property type="project" value="TreeGrafter"/>
</dbReference>
<evidence type="ECO:0000256" key="8">
    <source>
        <dbReference type="SAM" id="MobiDB-lite"/>
    </source>
</evidence>
<comment type="subcellular location">
    <subcellularLocation>
        <location evidence="1">Membrane</location>
        <topology evidence="1">Single-pass type I membrane protein</topology>
    </subcellularLocation>
</comment>
<dbReference type="PANTHER" id="PTHR23037">
    <property type="entry name" value="CYTOKINE RECEPTOR"/>
    <property type="match status" value="1"/>
</dbReference>
<dbReference type="Proteomes" id="UP000823561">
    <property type="component" value="Chromosome 12"/>
</dbReference>
<keyword evidence="4 9" id="KW-1133">Transmembrane helix</keyword>
<feature type="signal peptide" evidence="10">
    <location>
        <begin position="1"/>
        <end position="20"/>
    </location>
</feature>
<keyword evidence="6" id="KW-0675">Receptor</keyword>
<evidence type="ECO:0000256" key="4">
    <source>
        <dbReference type="ARBA" id="ARBA00022989"/>
    </source>
</evidence>
<dbReference type="SUPFAM" id="SSF49265">
    <property type="entry name" value="Fibronectin type III"/>
    <property type="match status" value="2"/>
</dbReference>
<dbReference type="CDD" id="cd00063">
    <property type="entry name" value="FN3"/>
    <property type="match status" value="1"/>
</dbReference>
<evidence type="ECO:0000313" key="12">
    <source>
        <dbReference type="EMBL" id="KAG5272718.1"/>
    </source>
</evidence>
<evidence type="ECO:0000259" key="11">
    <source>
        <dbReference type="PROSITE" id="PS50853"/>
    </source>
</evidence>
<dbReference type="GO" id="GO:0009897">
    <property type="term" value="C:external side of plasma membrane"/>
    <property type="evidence" value="ECO:0007669"/>
    <property type="project" value="TreeGrafter"/>
</dbReference>
<feature type="chain" id="PRO_5044023143" description="Fibronectin type-III domain-containing protein" evidence="10">
    <location>
        <begin position="21"/>
        <end position="586"/>
    </location>
</feature>
<feature type="transmembrane region" description="Helical" evidence="9">
    <location>
        <begin position="246"/>
        <end position="268"/>
    </location>
</feature>